<protein>
    <recommendedName>
        <fullName evidence="4">HTH luxR-type domain-containing protein</fullName>
    </recommendedName>
</protein>
<dbReference type="SUPFAM" id="SSF46894">
    <property type="entry name" value="C-terminal effector domain of the bipartite response regulators"/>
    <property type="match status" value="1"/>
</dbReference>
<dbReference type="GO" id="GO:0003677">
    <property type="term" value="F:DNA binding"/>
    <property type="evidence" value="ECO:0007669"/>
    <property type="project" value="UniProtKB-KW"/>
</dbReference>
<reference evidence="5" key="1">
    <citation type="submission" date="2021-03" db="EMBL/GenBank/DDBJ databases">
        <title>Leucobacter chromiisoli sp. nov., isolated from chromium-containing soil of chemical plant.</title>
        <authorList>
            <person name="Xu Z."/>
        </authorList>
    </citation>
    <scope>NUCLEOTIDE SEQUENCE</scope>
    <source>
        <strain evidence="5">A2</strain>
    </source>
</reference>
<gene>
    <name evidence="5" type="ORF">J4H91_08965</name>
</gene>
<name>A0A939RWV6_9MICO</name>
<evidence type="ECO:0000256" key="2">
    <source>
        <dbReference type="ARBA" id="ARBA00023125"/>
    </source>
</evidence>
<proteinExistence type="predicted"/>
<dbReference type="PROSITE" id="PS50043">
    <property type="entry name" value="HTH_LUXR_2"/>
    <property type="match status" value="1"/>
</dbReference>
<dbReference type="InterPro" id="IPR027417">
    <property type="entry name" value="P-loop_NTPase"/>
</dbReference>
<dbReference type="EMBL" id="JAGDYL010000014">
    <property type="protein sequence ID" value="MBO1805447.1"/>
    <property type="molecule type" value="Genomic_DNA"/>
</dbReference>
<dbReference type="InterPro" id="IPR036388">
    <property type="entry name" value="WH-like_DNA-bd_sf"/>
</dbReference>
<dbReference type="CDD" id="cd06170">
    <property type="entry name" value="LuxR_C_like"/>
    <property type="match status" value="1"/>
</dbReference>
<evidence type="ECO:0000313" key="5">
    <source>
        <dbReference type="EMBL" id="MBO1805447.1"/>
    </source>
</evidence>
<keyword evidence="3" id="KW-0804">Transcription</keyword>
<dbReference type="GO" id="GO:0006355">
    <property type="term" value="P:regulation of DNA-templated transcription"/>
    <property type="evidence" value="ECO:0007669"/>
    <property type="project" value="InterPro"/>
</dbReference>
<evidence type="ECO:0000259" key="4">
    <source>
        <dbReference type="PROSITE" id="PS50043"/>
    </source>
</evidence>
<keyword evidence="6" id="KW-1185">Reference proteome</keyword>
<dbReference type="SUPFAM" id="SSF52540">
    <property type="entry name" value="P-loop containing nucleoside triphosphate hydrolases"/>
    <property type="match status" value="2"/>
</dbReference>
<keyword evidence="1" id="KW-0805">Transcription regulation</keyword>
<dbReference type="Proteomes" id="UP000664398">
    <property type="component" value="Unassembled WGS sequence"/>
</dbReference>
<dbReference type="InterPro" id="IPR000792">
    <property type="entry name" value="Tscrpt_reg_LuxR_C"/>
</dbReference>
<dbReference type="PANTHER" id="PTHR43214:SF24">
    <property type="entry name" value="TRANSCRIPTIONAL REGULATORY PROTEIN NARL-RELATED"/>
    <property type="match status" value="1"/>
</dbReference>
<dbReference type="PRINTS" id="PR00038">
    <property type="entry name" value="HTHLUXR"/>
</dbReference>
<dbReference type="InterPro" id="IPR016032">
    <property type="entry name" value="Sig_transdc_resp-reg_C-effctor"/>
</dbReference>
<dbReference type="Gene3D" id="1.10.10.10">
    <property type="entry name" value="Winged helix-like DNA-binding domain superfamily/Winged helix DNA-binding domain"/>
    <property type="match status" value="1"/>
</dbReference>
<keyword evidence="2" id="KW-0238">DNA-binding</keyword>
<sequence length="903" mass="97900">MSTVILRSFSATKHHPSLRRAGAAPLVWIVGKEARHAVLGSGRVGGGSSMQSATNAHIEHLPHELLGGLEDPYPTMLIGPDGSGKTHVLRTFASLLEERGIPHVYVDATADDAAERIENAPPRAVLLFDNYEVAPFEVLQRAAAHLLDGAPAVGAAAESHVDSVYGTRLSRLYDQMPHLADTLGRARTLWIQPTSDEQIARIIHRASPERLDAVTVATIQQLAWGRPGWALDLLQLHRSGSLAHSPRPRIRRPYAGDLHLSSLRHPARIAETELDAPAIAAAVVLSEIGPRSRSGVFDVVGAHAEKMLSTTGMLLPVPGSPELLGVPELYAAAMQRRADPELLDATRRRTAAHLLSQEVFGIPLADREAIFCSRVLSRRDDSISTDPVLGEHHARFQQRIIGDLVSFGEGERARDLLLRLGQDGPGLSPLARARLTAVLRDARTGLQVLMVANPPRGNCDLPSVDPEVRFATLLLRARLAAEAGIPLEHDPDIAPDDEQWNDAQLVARRWNDDRPLGSDAPLLLRIALTHPLPEVALLAEQLLSLEATTVGLRYRAFSGSPVDQRISRLAINASDAQRDTLECAVAAQSIIRFLSADRAGRAPYLLGLVGCLPGASRHRIWATHLHAARTAIICGDIDRARFEWVRTSSAVPRFIPWRLRSLFASLEQMAPGETRDPDPLCGYSAQITAYFSGQLDRVSPAAFAEPVEQFAQLGGIGGIDPGELTEMPERLAIRAHLEALHAQNPLALMRAADTLESHGFWAPAAYAMQEARRIFLRRRAAGSVTATDARIAALQAETAKRVPWFDAGVLPSAPREKLTPREAETAKLAAEGLTNREIAERLRCSVRTVESHVSQARAKLGVTSREELGSRLNAAGAADFPSGVTPVFPAPARHSARGVQHAR</sequence>
<evidence type="ECO:0000256" key="3">
    <source>
        <dbReference type="ARBA" id="ARBA00023163"/>
    </source>
</evidence>
<comment type="caution">
    <text evidence="5">The sequence shown here is derived from an EMBL/GenBank/DDBJ whole genome shotgun (WGS) entry which is preliminary data.</text>
</comment>
<dbReference type="Gene3D" id="3.40.50.300">
    <property type="entry name" value="P-loop containing nucleotide triphosphate hydrolases"/>
    <property type="match status" value="1"/>
</dbReference>
<organism evidence="5 6">
    <name type="scientific">Leucobacter ruminantium</name>
    <dbReference type="NCBI Taxonomy" id="1289170"/>
    <lineage>
        <taxon>Bacteria</taxon>
        <taxon>Bacillati</taxon>
        <taxon>Actinomycetota</taxon>
        <taxon>Actinomycetes</taxon>
        <taxon>Micrococcales</taxon>
        <taxon>Microbacteriaceae</taxon>
        <taxon>Leucobacter</taxon>
    </lineage>
</organism>
<dbReference type="PANTHER" id="PTHR43214">
    <property type="entry name" value="TWO-COMPONENT RESPONSE REGULATOR"/>
    <property type="match status" value="1"/>
</dbReference>
<accession>A0A939RWV6</accession>
<evidence type="ECO:0000313" key="6">
    <source>
        <dbReference type="Proteomes" id="UP000664398"/>
    </source>
</evidence>
<dbReference type="InterPro" id="IPR039420">
    <property type="entry name" value="WalR-like"/>
</dbReference>
<dbReference type="SMART" id="SM00421">
    <property type="entry name" value="HTH_LUXR"/>
    <property type="match status" value="1"/>
</dbReference>
<dbReference type="AlphaFoldDB" id="A0A939RWV6"/>
<evidence type="ECO:0000256" key="1">
    <source>
        <dbReference type="ARBA" id="ARBA00023015"/>
    </source>
</evidence>
<dbReference type="Pfam" id="PF00196">
    <property type="entry name" value="GerE"/>
    <property type="match status" value="1"/>
</dbReference>
<feature type="domain" description="HTH luxR-type" evidence="4">
    <location>
        <begin position="811"/>
        <end position="876"/>
    </location>
</feature>